<proteinExistence type="predicted"/>
<dbReference type="AlphaFoldDB" id="A0A368KJM1"/>
<reference evidence="2 3" key="1">
    <citation type="submission" date="2018-07" db="EMBL/GenBank/DDBJ databases">
        <title>Comparative genomes isolates from brazilian mangrove.</title>
        <authorList>
            <person name="De Araujo J.E."/>
            <person name="Taketani R.G."/>
            <person name="Silva M.C.P."/>
            <person name="Lourenco M.V."/>
            <person name="Oliveira V.M."/>
            <person name="Andreote F.D."/>
        </authorList>
    </citation>
    <scope>NUCLEOTIDE SEQUENCE [LARGE SCALE GENOMIC DNA]</scope>
    <source>
        <strain evidence="2 3">HEX PRIS-MGV</strain>
    </source>
</reference>
<keyword evidence="1" id="KW-1133">Transmembrane helix</keyword>
<feature type="transmembrane region" description="Helical" evidence="1">
    <location>
        <begin position="55"/>
        <end position="75"/>
    </location>
</feature>
<sequence>MRTSTSNPHSAMTLSEEQRNTIDRWRKRQIYCVATGNLAAILFLVGVALNWLSFVGIGAAVFVVCLAGILAAGVITSRAARSST</sequence>
<dbReference type="Proteomes" id="UP000253562">
    <property type="component" value="Unassembled WGS sequence"/>
</dbReference>
<keyword evidence="1" id="KW-0472">Membrane</keyword>
<feature type="transmembrane region" description="Helical" evidence="1">
    <location>
        <begin position="30"/>
        <end position="49"/>
    </location>
</feature>
<name>A0A368KJM1_9BACT</name>
<keyword evidence="1" id="KW-0812">Transmembrane</keyword>
<dbReference type="OrthoDB" id="289598at2"/>
<gene>
    <name evidence="2" type="ORF">DTL42_25315</name>
</gene>
<dbReference type="RefSeq" id="WP_114373606.1">
    <property type="nucleotide sequence ID" value="NZ_QPEX01000046.1"/>
</dbReference>
<organism evidence="2 3">
    <name type="scientific">Bremerella cremea</name>
    <dbReference type="NCBI Taxonomy" id="1031537"/>
    <lineage>
        <taxon>Bacteria</taxon>
        <taxon>Pseudomonadati</taxon>
        <taxon>Planctomycetota</taxon>
        <taxon>Planctomycetia</taxon>
        <taxon>Pirellulales</taxon>
        <taxon>Pirellulaceae</taxon>
        <taxon>Bremerella</taxon>
    </lineage>
</organism>
<evidence type="ECO:0000256" key="1">
    <source>
        <dbReference type="SAM" id="Phobius"/>
    </source>
</evidence>
<dbReference type="EMBL" id="QPEX01000046">
    <property type="protein sequence ID" value="RCS40689.1"/>
    <property type="molecule type" value="Genomic_DNA"/>
</dbReference>
<evidence type="ECO:0000313" key="2">
    <source>
        <dbReference type="EMBL" id="RCS40689.1"/>
    </source>
</evidence>
<protein>
    <submittedName>
        <fullName evidence="2">Uncharacterized protein</fullName>
    </submittedName>
</protein>
<accession>A0A368KJM1</accession>
<evidence type="ECO:0000313" key="3">
    <source>
        <dbReference type="Proteomes" id="UP000253562"/>
    </source>
</evidence>
<comment type="caution">
    <text evidence="2">The sequence shown here is derived from an EMBL/GenBank/DDBJ whole genome shotgun (WGS) entry which is preliminary data.</text>
</comment>